<dbReference type="EMBL" id="QZCH01000001">
    <property type="protein sequence ID" value="RJG51353.1"/>
    <property type="molecule type" value="Genomic_DNA"/>
</dbReference>
<gene>
    <name evidence="2" type="ORF">D1Z90_01055</name>
</gene>
<keyword evidence="1" id="KW-0472">Membrane</keyword>
<evidence type="ECO:0000313" key="2">
    <source>
        <dbReference type="EMBL" id="RJG51353.1"/>
    </source>
</evidence>
<keyword evidence="1" id="KW-0812">Transmembrane</keyword>
<protein>
    <submittedName>
        <fullName evidence="2">Uncharacterized protein</fullName>
    </submittedName>
</protein>
<evidence type="ECO:0000256" key="1">
    <source>
        <dbReference type="SAM" id="Phobius"/>
    </source>
</evidence>
<accession>A0A418YK56</accession>
<reference evidence="2 3" key="1">
    <citation type="submission" date="2018-09" db="EMBL/GenBank/DDBJ databases">
        <authorList>
            <person name="Wang F."/>
        </authorList>
    </citation>
    <scope>NUCLEOTIDE SEQUENCE [LARGE SCALE GENOMIC DNA]</scope>
    <source>
        <strain evidence="2 3">PLHSC7-2</strain>
    </source>
</reference>
<feature type="transmembrane region" description="Helical" evidence="1">
    <location>
        <begin position="43"/>
        <end position="61"/>
    </location>
</feature>
<keyword evidence="3" id="KW-1185">Reference proteome</keyword>
<evidence type="ECO:0000313" key="3">
    <source>
        <dbReference type="Proteomes" id="UP000283255"/>
    </source>
</evidence>
<dbReference type="AlphaFoldDB" id="A0A418YK56"/>
<dbReference type="PROSITE" id="PS51257">
    <property type="entry name" value="PROKAR_LIPOPROTEIN"/>
    <property type="match status" value="1"/>
</dbReference>
<dbReference type="Proteomes" id="UP000283255">
    <property type="component" value="Unassembled WGS sequence"/>
</dbReference>
<reference evidence="2 3" key="2">
    <citation type="submission" date="2019-01" db="EMBL/GenBank/DDBJ databases">
        <title>Motilimonas pumilus sp. nov., isolated from the gut of sea cucumber (Apostichopus japonicus).</title>
        <authorList>
            <person name="Wang F.-Q."/>
            <person name="Ren L.-H."/>
            <person name="Lin Y.-W."/>
            <person name="Sun G.-H."/>
            <person name="Du Z.-J."/>
            <person name="Zhao J.-X."/>
            <person name="Liu X.-J."/>
            <person name="Liu L.-J."/>
        </authorList>
    </citation>
    <scope>NUCLEOTIDE SEQUENCE [LARGE SCALE GENOMIC DNA]</scope>
    <source>
        <strain evidence="2 3">PLHSC7-2</strain>
    </source>
</reference>
<organism evidence="2 3">
    <name type="scientific">Motilimonas pumila</name>
    <dbReference type="NCBI Taxonomy" id="2303987"/>
    <lineage>
        <taxon>Bacteria</taxon>
        <taxon>Pseudomonadati</taxon>
        <taxon>Pseudomonadota</taxon>
        <taxon>Gammaproteobacteria</taxon>
        <taxon>Alteromonadales</taxon>
        <taxon>Alteromonadales genera incertae sedis</taxon>
        <taxon>Motilimonas</taxon>
    </lineage>
</organism>
<feature type="transmembrane region" description="Helical" evidence="1">
    <location>
        <begin position="15"/>
        <end position="37"/>
    </location>
</feature>
<comment type="caution">
    <text evidence="2">The sequence shown here is derived from an EMBL/GenBank/DDBJ whole genome shotgun (WGS) entry which is preliminary data.</text>
</comment>
<name>A0A418YK56_9GAMM</name>
<proteinExistence type="predicted"/>
<keyword evidence="1" id="KW-1133">Transmembrane helix</keyword>
<dbReference type="RefSeq" id="WP_119908900.1">
    <property type="nucleotide sequence ID" value="NZ_QZCH01000001.1"/>
</dbReference>
<sequence length="70" mass="7999">MTDKQFLSYLKKVKLPLLLVHTLLLIGVTGCVNSLYFSIQEKAASWPLYCVAIALICWVLLQYKVEKSHD</sequence>